<feature type="compositionally biased region" description="Pro residues" evidence="1">
    <location>
        <begin position="1"/>
        <end position="12"/>
    </location>
</feature>
<proteinExistence type="predicted"/>
<gene>
    <name evidence="2" type="ORF">AVDCRST_MAG36-465</name>
</gene>
<dbReference type="AlphaFoldDB" id="A0A6J4L6W1"/>
<protein>
    <submittedName>
        <fullName evidence="2">Uncharacterized protein</fullName>
    </submittedName>
</protein>
<sequence>GAGDPPRTPGGGPPVRGLRCSQPAQQGRRHGPGRPGEGALV</sequence>
<dbReference type="EMBL" id="CADCUH010000030">
    <property type="protein sequence ID" value="CAA9324168.1"/>
    <property type="molecule type" value="Genomic_DNA"/>
</dbReference>
<organism evidence="2">
    <name type="scientific">uncultured Nocardioidaceae bacterium</name>
    <dbReference type="NCBI Taxonomy" id="253824"/>
    <lineage>
        <taxon>Bacteria</taxon>
        <taxon>Bacillati</taxon>
        <taxon>Actinomycetota</taxon>
        <taxon>Actinomycetes</taxon>
        <taxon>Propionibacteriales</taxon>
        <taxon>Nocardioidaceae</taxon>
        <taxon>environmental samples</taxon>
    </lineage>
</organism>
<feature type="region of interest" description="Disordered" evidence="1">
    <location>
        <begin position="1"/>
        <end position="41"/>
    </location>
</feature>
<evidence type="ECO:0000256" key="1">
    <source>
        <dbReference type="SAM" id="MobiDB-lite"/>
    </source>
</evidence>
<evidence type="ECO:0000313" key="2">
    <source>
        <dbReference type="EMBL" id="CAA9324168.1"/>
    </source>
</evidence>
<feature type="non-terminal residue" evidence="2">
    <location>
        <position position="1"/>
    </location>
</feature>
<reference evidence="2" key="1">
    <citation type="submission" date="2020-02" db="EMBL/GenBank/DDBJ databases">
        <authorList>
            <person name="Meier V. D."/>
        </authorList>
    </citation>
    <scope>NUCLEOTIDE SEQUENCE</scope>
    <source>
        <strain evidence="2">AVDCRST_MAG36</strain>
    </source>
</reference>
<feature type="non-terminal residue" evidence="2">
    <location>
        <position position="41"/>
    </location>
</feature>
<name>A0A6J4L6W1_9ACTN</name>
<accession>A0A6J4L6W1</accession>
<feature type="compositionally biased region" description="Low complexity" evidence="1">
    <location>
        <begin position="15"/>
        <end position="26"/>
    </location>
</feature>